<proteinExistence type="predicted"/>
<dbReference type="EMBL" id="CM047902">
    <property type="protein sequence ID" value="KAJ0095051.1"/>
    <property type="molecule type" value="Genomic_DNA"/>
</dbReference>
<reference evidence="2" key="1">
    <citation type="journal article" date="2023" name="G3 (Bethesda)">
        <title>Genome assembly and association tests identify interacting loci associated with vigor, precocity, and sex in interspecific pistachio rootstocks.</title>
        <authorList>
            <person name="Palmer W."/>
            <person name="Jacygrad E."/>
            <person name="Sagayaradj S."/>
            <person name="Cavanaugh K."/>
            <person name="Han R."/>
            <person name="Bertier L."/>
            <person name="Beede B."/>
            <person name="Kafkas S."/>
            <person name="Golino D."/>
            <person name="Preece J."/>
            <person name="Michelmore R."/>
        </authorList>
    </citation>
    <scope>NUCLEOTIDE SEQUENCE [LARGE SCALE GENOMIC DNA]</scope>
</reference>
<protein>
    <submittedName>
        <fullName evidence="1">Uncharacterized protein</fullName>
    </submittedName>
</protein>
<evidence type="ECO:0000313" key="2">
    <source>
        <dbReference type="Proteomes" id="UP001164250"/>
    </source>
</evidence>
<comment type="caution">
    <text evidence="1">The sequence shown here is derived from an EMBL/GenBank/DDBJ whole genome shotgun (WGS) entry which is preliminary data.</text>
</comment>
<sequence length="245" mass="27397">MFSNLVQGLIYNVVKSDIVLVEFEEDFYSQHHSDCKYDISFSFNRVCLKRAHQAIAAAASDPLFQSYLFPDCASRKNDPESKPVLKRNNFQGSPPYLVEGPLSVTDRQLSKTGMVVREAVLAIYCSSLKNRILICAPINKTCDVLMTSLMEEIPVSDMFRASAAFREINGVPDDILSLCLYEGECISFPSVQKLTEFRVILSTFASRFRLRNAGVTAGHFSHIFLVDASSATEPETPIWLTSPHP</sequence>
<evidence type="ECO:0000313" key="1">
    <source>
        <dbReference type="EMBL" id="KAJ0095051.1"/>
    </source>
</evidence>
<name>A0ACC1B7W5_9ROSI</name>
<gene>
    <name evidence="1" type="ORF">Patl1_16396</name>
</gene>
<dbReference type="Proteomes" id="UP001164250">
    <property type="component" value="Chromosome 6"/>
</dbReference>
<organism evidence="1 2">
    <name type="scientific">Pistacia atlantica</name>
    <dbReference type="NCBI Taxonomy" id="434234"/>
    <lineage>
        <taxon>Eukaryota</taxon>
        <taxon>Viridiplantae</taxon>
        <taxon>Streptophyta</taxon>
        <taxon>Embryophyta</taxon>
        <taxon>Tracheophyta</taxon>
        <taxon>Spermatophyta</taxon>
        <taxon>Magnoliopsida</taxon>
        <taxon>eudicotyledons</taxon>
        <taxon>Gunneridae</taxon>
        <taxon>Pentapetalae</taxon>
        <taxon>rosids</taxon>
        <taxon>malvids</taxon>
        <taxon>Sapindales</taxon>
        <taxon>Anacardiaceae</taxon>
        <taxon>Pistacia</taxon>
    </lineage>
</organism>
<keyword evidence="2" id="KW-1185">Reference proteome</keyword>
<accession>A0ACC1B7W5</accession>